<dbReference type="InterPro" id="IPR011129">
    <property type="entry name" value="CSD"/>
</dbReference>
<evidence type="ECO:0000256" key="2">
    <source>
        <dbReference type="ARBA" id="ARBA00022490"/>
    </source>
</evidence>
<dbReference type="PIRSF" id="PIRSF002599">
    <property type="entry name" value="Cold_shock_A"/>
    <property type="match status" value="1"/>
</dbReference>
<dbReference type="AlphaFoldDB" id="A0A382ATR8"/>
<dbReference type="GO" id="GO:0003676">
    <property type="term" value="F:nucleic acid binding"/>
    <property type="evidence" value="ECO:0007669"/>
    <property type="project" value="InterPro"/>
</dbReference>
<dbReference type="SUPFAM" id="SSF50249">
    <property type="entry name" value="Nucleic acid-binding proteins"/>
    <property type="match status" value="1"/>
</dbReference>
<dbReference type="Gene3D" id="2.40.50.140">
    <property type="entry name" value="Nucleic acid-binding proteins"/>
    <property type="match status" value="1"/>
</dbReference>
<dbReference type="EMBL" id="UINC01026752">
    <property type="protein sequence ID" value="SVB04764.1"/>
    <property type="molecule type" value="Genomic_DNA"/>
</dbReference>
<dbReference type="CDD" id="cd04458">
    <property type="entry name" value="CSP_CDS"/>
    <property type="match status" value="1"/>
</dbReference>
<organism evidence="4">
    <name type="scientific">marine metagenome</name>
    <dbReference type="NCBI Taxonomy" id="408172"/>
    <lineage>
        <taxon>unclassified sequences</taxon>
        <taxon>metagenomes</taxon>
        <taxon>ecological metagenomes</taxon>
    </lineage>
</organism>
<name>A0A382ATR8_9ZZZZ</name>
<comment type="subcellular location">
    <subcellularLocation>
        <location evidence="1">Cytoplasm</location>
    </subcellularLocation>
</comment>
<sequence>VKEYDSSKGFGFITGEDKDDYFVHVSGLREHLKQRGLRAGQTVSFDVEIGMRGDKAINVKIG</sequence>
<feature type="non-terminal residue" evidence="4">
    <location>
        <position position="1"/>
    </location>
</feature>
<accession>A0A382ATR8</accession>
<dbReference type="PROSITE" id="PS51857">
    <property type="entry name" value="CSD_2"/>
    <property type="match status" value="1"/>
</dbReference>
<dbReference type="GO" id="GO:0005737">
    <property type="term" value="C:cytoplasm"/>
    <property type="evidence" value="ECO:0007669"/>
    <property type="project" value="UniProtKB-SubCell"/>
</dbReference>
<evidence type="ECO:0000313" key="4">
    <source>
        <dbReference type="EMBL" id="SVB04764.1"/>
    </source>
</evidence>
<dbReference type="Pfam" id="PF00313">
    <property type="entry name" value="CSD"/>
    <property type="match status" value="1"/>
</dbReference>
<dbReference type="PRINTS" id="PR00050">
    <property type="entry name" value="COLDSHOCK"/>
</dbReference>
<feature type="domain" description="CSD" evidence="3">
    <location>
        <begin position="1"/>
        <end position="61"/>
    </location>
</feature>
<evidence type="ECO:0000259" key="3">
    <source>
        <dbReference type="PROSITE" id="PS51857"/>
    </source>
</evidence>
<keyword evidence="2" id="KW-0963">Cytoplasm</keyword>
<dbReference type="InterPro" id="IPR012156">
    <property type="entry name" value="Cold_shock_CspA"/>
</dbReference>
<dbReference type="InterPro" id="IPR012340">
    <property type="entry name" value="NA-bd_OB-fold"/>
</dbReference>
<dbReference type="SMART" id="SM00357">
    <property type="entry name" value="CSP"/>
    <property type="match status" value="1"/>
</dbReference>
<protein>
    <recommendedName>
        <fullName evidence="3">CSD domain-containing protein</fullName>
    </recommendedName>
</protein>
<reference evidence="4" key="1">
    <citation type="submission" date="2018-05" db="EMBL/GenBank/DDBJ databases">
        <authorList>
            <person name="Lanie J.A."/>
            <person name="Ng W.-L."/>
            <person name="Kazmierczak K.M."/>
            <person name="Andrzejewski T.M."/>
            <person name="Davidsen T.M."/>
            <person name="Wayne K.J."/>
            <person name="Tettelin H."/>
            <person name="Glass J.I."/>
            <person name="Rusch D."/>
            <person name="Podicherti R."/>
            <person name="Tsui H.-C.T."/>
            <person name="Winkler M.E."/>
        </authorList>
    </citation>
    <scope>NUCLEOTIDE SEQUENCE</scope>
</reference>
<dbReference type="InterPro" id="IPR002059">
    <property type="entry name" value="CSP_DNA-bd"/>
</dbReference>
<proteinExistence type="predicted"/>
<gene>
    <name evidence="4" type="ORF">METZ01_LOCUS157618</name>
</gene>
<evidence type="ECO:0000256" key="1">
    <source>
        <dbReference type="ARBA" id="ARBA00004496"/>
    </source>
</evidence>